<gene>
    <name evidence="4" type="ORF">HHK36_020036</name>
</gene>
<dbReference type="InterPro" id="IPR058958">
    <property type="entry name" value="DPBB_CI111"/>
</dbReference>
<name>A0A835D807_TETSI</name>
<dbReference type="OMA" id="GANESEC"/>
<evidence type="ECO:0000313" key="4">
    <source>
        <dbReference type="EMBL" id="KAF8393838.1"/>
    </source>
</evidence>
<feature type="domain" description="CI111 double-psi beta barrel" evidence="3">
    <location>
        <begin position="57"/>
        <end position="187"/>
    </location>
</feature>
<dbReference type="GO" id="GO:0016887">
    <property type="term" value="F:ATP hydrolysis activity"/>
    <property type="evidence" value="ECO:0007669"/>
    <property type="project" value="InterPro"/>
</dbReference>
<dbReference type="Gene3D" id="1.10.8.60">
    <property type="match status" value="1"/>
</dbReference>
<comment type="similarity">
    <text evidence="1">Belongs to the AAA ATPase family.</text>
</comment>
<protein>
    <recommendedName>
        <fullName evidence="6">ATPase AAA-type core domain-containing protein</fullName>
    </recommendedName>
</protein>
<accession>A0A835D807</accession>
<keyword evidence="1" id="KW-0067">ATP-binding</keyword>
<dbReference type="InterPro" id="IPR050168">
    <property type="entry name" value="AAA_ATPase_domain"/>
</dbReference>
<dbReference type="InterPro" id="IPR003959">
    <property type="entry name" value="ATPase_AAA_core"/>
</dbReference>
<dbReference type="Gene3D" id="3.40.50.300">
    <property type="entry name" value="P-loop containing nucleotide triphosphate hydrolases"/>
    <property type="match status" value="1"/>
</dbReference>
<evidence type="ECO:0000256" key="1">
    <source>
        <dbReference type="RuleBase" id="RU003651"/>
    </source>
</evidence>
<feature type="domain" description="ATPase AAA-type core" evidence="2">
    <location>
        <begin position="406"/>
        <end position="475"/>
    </location>
</feature>
<dbReference type="Pfam" id="PF26429">
    <property type="entry name" value="DPBB_CI111"/>
    <property type="match status" value="1"/>
</dbReference>
<evidence type="ECO:0000259" key="3">
    <source>
        <dbReference type="Pfam" id="PF26429"/>
    </source>
</evidence>
<dbReference type="Proteomes" id="UP000655225">
    <property type="component" value="Unassembled WGS sequence"/>
</dbReference>
<keyword evidence="5" id="KW-1185">Reference proteome</keyword>
<evidence type="ECO:0000259" key="2">
    <source>
        <dbReference type="Pfam" id="PF00004"/>
    </source>
</evidence>
<keyword evidence="1" id="KW-0547">Nucleotide-binding</keyword>
<proteinExistence type="inferred from homology"/>
<dbReference type="AlphaFoldDB" id="A0A835D807"/>
<comment type="caution">
    <text evidence="4">The sequence shown here is derived from an EMBL/GenBank/DDBJ whole genome shotgun (WGS) entry which is preliminary data.</text>
</comment>
<dbReference type="GO" id="GO:0005524">
    <property type="term" value="F:ATP binding"/>
    <property type="evidence" value="ECO:0007669"/>
    <property type="project" value="UniProtKB-KW"/>
</dbReference>
<dbReference type="InterPro" id="IPR027417">
    <property type="entry name" value="P-loop_NTPase"/>
</dbReference>
<dbReference type="EMBL" id="JABCRI010000014">
    <property type="protein sequence ID" value="KAF8393838.1"/>
    <property type="molecule type" value="Genomic_DNA"/>
</dbReference>
<dbReference type="PANTHER" id="PTHR23077">
    <property type="entry name" value="AAA-FAMILY ATPASE"/>
    <property type="match status" value="1"/>
</dbReference>
<dbReference type="PROSITE" id="PS00674">
    <property type="entry name" value="AAA"/>
    <property type="match status" value="1"/>
</dbReference>
<organism evidence="4 5">
    <name type="scientific">Tetracentron sinense</name>
    <name type="common">Spur-leaf</name>
    <dbReference type="NCBI Taxonomy" id="13715"/>
    <lineage>
        <taxon>Eukaryota</taxon>
        <taxon>Viridiplantae</taxon>
        <taxon>Streptophyta</taxon>
        <taxon>Embryophyta</taxon>
        <taxon>Tracheophyta</taxon>
        <taxon>Spermatophyta</taxon>
        <taxon>Magnoliopsida</taxon>
        <taxon>Trochodendrales</taxon>
        <taxon>Trochodendraceae</taxon>
        <taxon>Tetracentron</taxon>
    </lineage>
</organism>
<sequence length="526" mass="58793">MARSKLLFETSIKRLNARFGGNFDLGRREVHEQMLQRYFISEVFRRGRPSLNRDAFRVTDVEPKFNGSRIWLSESCMTTLSFLPGSTVRVSLASSKMNILSGFPLDSLTDECARHFGIDVGDGRANEVGNYFALTKLFPSREVSGPKLLPYECLPLQVLKNELRLSWDLSWAIGCPASGRIMFVFPIQTTNSLTSFTNGTGNLYSSTNTTVPCLSIHSCKELYLELVPSKKGSTLYGDMLSPVSSICKSNAEISEEIRDECTKKLLQECARMLLHTRILLHGNLVAFRIHSGLCIFCVEGAENLSTESPNQELTDEENHDSLPQTPNLVDHVDGAFVVHHGTNVHLSTPVELEFKYKSNVESDFSKLGGLSKEYVVLKKIIASLSMQDTLSSFIWMHYQRVALLKVFIDELDAITPARKDGGEELSQRMVATLLNLMDGISRTDGLLVIAATNRPDSIDPALRRHGRLDREIEIGVPSPKQRLEILLTLLTDIDHSLVDLQVQQIKPLSSPCTTLFIVLTFPGFYT</sequence>
<evidence type="ECO:0008006" key="6">
    <source>
        <dbReference type="Google" id="ProtNLM"/>
    </source>
</evidence>
<dbReference type="SUPFAM" id="SSF52540">
    <property type="entry name" value="P-loop containing nucleoside triphosphate hydrolases"/>
    <property type="match status" value="1"/>
</dbReference>
<dbReference type="Pfam" id="PF00004">
    <property type="entry name" value="AAA"/>
    <property type="match status" value="1"/>
</dbReference>
<dbReference type="OrthoDB" id="27435at2759"/>
<evidence type="ECO:0000313" key="5">
    <source>
        <dbReference type="Proteomes" id="UP000655225"/>
    </source>
</evidence>
<dbReference type="InterPro" id="IPR003960">
    <property type="entry name" value="ATPase_AAA_CS"/>
</dbReference>
<reference evidence="4 5" key="1">
    <citation type="submission" date="2020-04" db="EMBL/GenBank/DDBJ databases">
        <title>Plant Genome Project.</title>
        <authorList>
            <person name="Zhang R.-G."/>
        </authorList>
    </citation>
    <scope>NUCLEOTIDE SEQUENCE [LARGE SCALE GENOMIC DNA]</scope>
    <source>
        <strain evidence="4">YNK0</strain>
        <tissue evidence="4">Leaf</tissue>
    </source>
</reference>